<protein>
    <submittedName>
        <fullName evidence="4">Beta-glucosidase 16</fullName>
    </submittedName>
</protein>
<evidence type="ECO:0000313" key="4">
    <source>
        <dbReference type="EMBL" id="OEL22947.1"/>
    </source>
</evidence>
<dbReference type="InterPro" id="IPR017853">
    <property type="entry name" value="GH"/>
</dbReference>
<dbReference type="Proteomes" id="UP000095767">
    <property type="component" value="Unassembled WGS sequence"/>
</dbReference>
<keyword evidence="3" id="KW-0732">Signal</keyword>
<reference evidence="4 5" key="1">
    <citation type="submission" date="2016-09" db="EMBL/GenBank/DDBJ databases">
        <title>The draft genome of Dichanthelium oligosanthes: A C3 panicoid grass species.</title>
        <authorList>
            <person name="Studer A.J."/>
            <person name="Schnable J.C."/>
            <person name="Brutnell T.P."/>
        </authorList>
    </citation>
    <scope>NUCLEOTIDE SEQUENCE [LARGE SCALE GENOMIC DNA]</scope>
    <source>
        <strain evidence="5">cv. Kellogg 1175</strain>
        <tissue evidence="4">Leaf</tissue>
    </source>
</reference>
<feature type="signal peptide" evidence="3">
    <location>
        <begin position="1"/>
        <end position="20"/>
    </location>
</feature>
<dbReference type="OrthoDB" id="65569at2759"/>
<dbReference type="PANTHER" id="PTHR10353:SF195">
    <property type="entry name" value="BETA-GLUCOSIDASE 47"/>
    <property type="match status" value="1"/>
</dbReference>
<dbReference type="SUPFAM" id="SSF51445">
    <property type="entry name" value="(Trans)glycosidases"/>
    <property type="match status" value="1"/>
</dbReference>
<dbReference type="Pfam" id="PF00232">
    <property type="entry name" value="Glyco_hydro_1"/>
    <property type="match status" value="3"/>
</dbReference>
<comment type="similarity">
    <text evidence="1 2">Belongs to the glycosyl hydrolase 1 family.</text>
</comment>
<evidence type="ECO:0000256" key="2">
    <source>
        <dbReference type="RuleBase" id="RU003690"/>
    </source>
</evidence>
<dbReference type="GO" id="GO:0008422">
    <property type="term" value="F:beta-glucosidase activity"/>
    <property type="evidence" value="ECO:0007669"/>
    <property type="project" value="TreeGrafter"/>
</dbReference>
<evidence type="ECO:0000256" key="1">
    <source>
        <dbReference type="ARBA" id="ARBA00010838"/>
    </source>
</evidence>
<proteinExistence type="inferred from homology"/>
<dbReference type="EMBL" id="LWDX02044088">
    <property type="protein sequence ID" value="OEL22947.1"/>
    <property type="molecule type" value="Genomic_DNA"/>
</dbReference>
<evidence type="ECO:0000256" key="3">
    <source>
        <dbReference type="SAM" id="SignalP"/>
    </source>
</evidence>
<keyword evidence="5" id="KW-1185">Reference proteome</keyword>
<comment type="caution">
    <text evidence="4">The sequence shown here is derived from an EMBL/GenBank/DDBJ whole genome shotgun (WGS) entry which is preliminary data.</text>
</comment>
<organism evidence="4 5">
    <name type="scientific">Dichanthelium oligosanthes</name>
    <dbReference type="NCBI Taxonomy" id="888268"/>
    <lineage>
        <taxon>Eukaryota</taxon>
        <taxon>Viridiplantae</taxon>
        <taxon>Streptophyta</taxon>
        <taxon>Embryophyta</taxon>
        <taxon>Tracheophyta</taxon>
        <taxon>Spermatophyta</taxon>
        <taxon>Magnoliopsida</taxon>
        <taxon>Liliopsida</taxon>
        <taxon>Poales</taxon>
        <taxon>Poaceae</taxon>
        <taxon>PACMAD clade</taxon>
        <taxon>Panicoideae</taxon>
        <taxon>Panicodae</taxon>
        <taxon>Paniceae</taxon>
        <taxon>Dichantheliinae</taxon>
        <taxon>Dichanthelium</taxon>
    </lineage>
</organism>
<evidence type="ECO:0000313" key="5">
    <source>
        <dbReference type="Proteomes" id="UP000095767"/>
    </source>
</evidence>
<dbReference type="PRINTS" id="PR00131">
    <property type="entry name" value="GLHYDRLASE1"/>
</dbReference>
<dbReference type="AlphaFoldDB" id="A0A1E5VD16"/>
<dbReference type="STRING" id="888268.A0A1E5VD16"/>
<dbReference type="Gene3D" id="3.20.20.80">
    <property type="entry name" value="Glycosidases"/>
    <property type="match status" value="2"/>
</dbReference>
<feature type="chain" id="PRO_5009188048" evidence="3">
    <location>
        <begin position="21"/>
        <end position="397"/>
    </location>
</feature>
<dbReference type="PANTHER" id="PTHR10353">
    <property type="entry name" value="GLYCOSYL HYDROLASE"/>
    <property type="match status" value="1"/>
</dbReference>
<dbReference type="InterPro" id="IPR001360">
    <property type="entry name" value="Glyco_hydro_1"/>
</dbReference>
<name>A0A1E5VD16_9POAL</name>
<dbReference type="GO" id="GO:0005975">
    <property type="term" value="P:carbohydrate metabolic process"/>
    <property type="evidence" value="ECO:0007669"/>
    <property type="project" value="InterPro"/>
</dbReference>
<accession>A0A1E5VD16</accession>
<gene>
    <name evidence="4" type="ORF">BAE44_0016034</name>
</gene>
<sequence length="397" mass="45025">MASPSCLLLLHALFVSSVAGLSRRDFPPSHLVLPDFRISLFQIEGAYLEDNKGLSNWDVFTHIQASTRISKDLSLPGDTVSTYTAVSAFLFREDFTYFAELCFKMFGDQVKHWTTFNEPNLMVKLGYFSGKYPPNHCSKPFGRCTSGNSSTEPYIAAHNIILAHAKTVNIYRKDYQVQNTHGSKGRGFLDPLFFGDYPHHMRQILGSNLPKFTGKKQLLRNQVDFVGINHYKTLYVKDCMFSPCDLDTYTGDALVSESAERNGIPIGKPTPVANNYVVPSSMEKLVMYLKQRYQNIPLYITVNGYDQTGNSSTTAEELVNDTERIRKKQMLGGYFVWSLIDNFEWLSGYTIKYGLCHVDFKSLKRTPKLSAKWYSKFIKGYEQIGMASEESPKHVAS</sequence>